<evidence type="ECO:0000313" key="2">
    <source>
        <dbReference type="EMBL" id="GBP81740.1"/>
    </source>
</evidence>
<feature type="region of interest" description="Disordered" evidence="1">
    <location>
        <begin position="1"/>
        <end position="21"/>
    </location>
</feature>
<dbReference type="EMBL" id="BGZK01001528">
    <property type="protein sequence ID" value="GBP81740.1"/>
    <property type="molecule type" value="Genomic_DNA"/>
</dbReference>
<protein>
    <submittedName>
        <fullName evidence="2">Uncharacterized protein</fullName>
    </submittedName>
</protein>
<accession>A0A4C1Z2I8</accession>
<keyword evidence="3" id="KW-1185">Reference proteome</keyword>
<gene>
    <name evidence="2" type="ORF">EVAR_62656_1</name>
</gene>
<reference evidence="2 3" key="1">
    <citation type="journal article" date="2019" name="Commun. Biol.">
        <title>The bagworm genome reveals a unique fibroin gene that provides high tensile strength.</title>
        <authorList>
            <person name="Kono N."/>
            <person name="Nakamura H."/>
            <person name="Ohtoshi R."/>
            <person name="Tomita M."/>
            <person name="Numata K."/>
            <person name="Arakawa K."/>
        </authorList>
    </citation>
    <scope>NUCLEOTIDE SEQUENCE [LARGE SCALE GENOMIC DNA]</scope>
</reference>
<feature type="compositionally biased region" description="Low complexity" evidence="1">
    <location>
        <begin position="77"/>
        <end position="97"/>
    </location>
</feature>
<feature type="region of interest" description="Disordered" evidence="1">
    <location>
        <begin position="138"/>
        <end position="174"/>
    </location>
</feature>
<dbReference type="Proteomes" id="UP000299102">
    <property type="component" value="Unassembled WGS sequence"/>
</dbReference>
<feature type="compositionally biased region" description="Basic residues" evidence="1">
    <location>
        <begin position="8"/>
        <end position="18"/>
    </location>
</feature>
<comment type="caution">
    <text evidence="2">The sequence shown here is derived from an EMBL/GenBank/DDBJ whole genome shotgun (WGS) entry which is preliminary data.</text>
</comment>
<name>A0A4C1Z2I8_EUMVA</name>
<evidence type="ECO:0000256" key="1">
    <source>
        <dbReference type="SAM" id="MobiDB-lite"/>
    </source>
</evidence>
<dbReference type="AlphaFoldDB" id="A0A4C1Z2I8"/>
<organism evidence="2 3">
    <name type="scientific">Eumeta variegata</name>
    <name type="common">Bagworm moth</name>
    <name type="synonym">Eumeta japonica</name>
    <dbReference type="NCBI Taxonomy" id="151549"/>
    <lineage>
        <taxon>Eukaryota</taxon>
        <taxon>Metazoa</taxon>
        <taxon>Ecdysozoa</taxon>
        <taxon>Arthropoda</taxon>
        <taxon>Hexapoda</taxon>
        <taxon>Insecta</taxon>
        <taxon>Pterygota</taxon>
        <taxon>Neoptera</taxon>
        <taxon>Endopterygota</taxon>
        <taxon>Lepidoptera</taxon>
        <taxon>Glossata</taxon>
        <taxon>Ditrysia</taxon>
        <taxon>Tineoidea</taxon>
        <taxon>Psychidae</taxon>
        <taxon>Oiketicinae</taxon>
        <taxon>Eumeta</taxon>
    </lineage>
</organism>
<evidence type="ECO:0000313" key="3">
    <source>
        <dbReference type="Proteomes" id="UP000299102"/>
    </source>
</evidence>
<proteinExistence type="predicted"/>
<sequence length="186" mass="20649">MSKEARHIPRSRRAVTRRRASERVHKYLNRCRVNQGRAPFAESGEARPLFQQPPPPPLTALSSCRRRKKSAVPIVDGRTSGPRRPTRSATPAPSAAGVQPRYFSDRLLQTKRRTTCDSYTKPTYELLKQKSKVKLIKVSKGLGESRSAGPPRRDLPGPARAPPSNGPRSSRIKLTPGVICARVKVL</sequence>
<feature type="region of interest" description="Disordered" evidence="1">
    <location>
        <begin position="39"/>
        <end position="100"/>
    </location>
</feature>